<comment type="caution">
    <text evidence="1">The sequence shown here is derived from an EMBL/GenBank/DDBJ whole genome shotgun (WGS) entry which is preliminary data.</text>
</comment>
<accession>A0A167V6N3</accession>
<evidence type="ECO:0000313" key="2">
    <source>
        <dbReference type="Proteomes" id="UP000242877"/>
    </source>
</evidence>
<keyword evidence="2" id="KW-1185">Reference proteome</keyword>
<dbReference type="AlphaFoldDB" id="A0A167V6N3"/>
<proteinExistence type="predicted"/>
<gene>
    <name evidence="1" type="ORF">AAP_05873</name>
</gene>
<organism evidence="1 2">
    <name type="scientific">Ascosphaera apis ARSEF 7405</name>
    <dbReference type="NCBI Taxonomy" id="392613"/>
    <lineage>
        <taxon>Eukaryota</taxon>
        <taxon>Fungi</taxon>
        <taxon>Dikarya</taxon>
        <taxon>Ascomycota</taxon>
        <taxon>Pezizomycotina</taxon>
        <taxon>Eurotiomycetes</taxon>
        <taxon>Eurotiomycetidae</taxon>
        <taxon>Onygenales</taxon>
        <taxon>Ascosphaeraceae</taxon>
        <taxon>Ascosphaera</taxon>
    </lineage>
</organism>
<reference evidence="1 2" key="1">
    <citation type="journal article" date="2016" name="Genome Biol. Evol.">
        <title>Divergent and convergent evolution of fungal pathogenicity.</title>
        <authorList>
            <person name="Shang Y."/>
            <person name="Xiao G."/>
            <person name="Zheng P."/>
            <person name="Cen K."/>
            <person name="Zhan S."/>
            <person name="Wang C."/>
        </authorList>
    </citation>
    <scope>NUCLEOTIDE SEQUENCE [LARGE SCALE GENOMIC DNA]</scope>
    <source>
        <strain evidence="1 2">ARSEF 7405</strain>
    </source>
</reference>
<protein>
    <submittedName>
        <fullName evidence="1">Uncharacterized protein</fullName>
    </submittedName>
</protein>
<name>A0A167V6N3_9EURO</name>
<dbReference type="EMBL" id="AZGZ01000038">
    <property type="protein sequence ID" value="KZZ87118.1"/>
    <property type="molecule type" value="Genomic_DNA"/>
</dbReference>
<dbReference type="Proteomes" id="UP000242877">
    <property type="component" value="Unassembled WGS sequence"/>
</dbReference>
<evidence type="ECO:0000313" key="1">
    <source>
        <dbReference type="EMBL" id="KZZ87118.1"/>
    </source>
</evidence>
<sequence length="112" mass="13197">MSPLHPLHPLLTSPDRSLALRTAYRHLYREGLKCIRYSTPARYLLRDTLRKAFHKGKPTEFDAERISNTLKFLNRAGEFVGTEHHIVKNLLHVRFWQQPLEKSEAHKLWVSI</sequence>
<dbReference type="VEuPathDB" id="FungiDB:AAP_05873"/>
<dbReference type="OrthoDB" id="4392610at2759"/>